<feature type="transmembrane region" description="Helical" evidence="9">
    <location>
        <begin position="115"/>
        <end position="135"/>
    </location>
</feature>
<dbReference type="Proteomes" id="UP000322499">
    <property type="component" value="Unassembled WGS sequence"/>
</dbReference>
<dbReference type="InterPro" id="IPR036890">
    <property type="entry name" value="HATPase_C_sf"/>
</dbReference>
<keyword evidence="12" id="KW-1185">Reference proteome</keyword>
<dbReference type="EMBL" id="VNHW01000006">
    <property type="protein sequence ID" value="TYP87578.1"/>
    <property type="molecule type" value="Genomic_DNA"/>
</dbReference>
<accession>A0A5S5CX49</accession>
<dbReference type="GO" id="GO:0046983">
    <property type="term" value="F:protein dimerization activity"/>
    <property type="evidence" value="ECO:0007669"/>
    <property type="project" value="InterPro"/>
</dbReference>
<gene>
    <name evidence="11" type="ORF">BD833_106169</name>
</gene>
<dbReference type="Gene3D" id="1.20.5.1930">
    <property type="match status" value="1"/>
</dbReference>
<keyword evidence="7" id="KW-0067">ATP-binding</keyword>
<keyword evidence="9" id="KW-1133">Transmembrane helix</keyword>
<dbReference type="PANTHER" id="PTHR24421">
    <property type="entry name" value="NITRATE/NITRITE SENSOR PROTEIN NARX-RELATED"/>
    <property type="match status" value="1"/>
</dbReference>
<comment type="caution">
    <text evidence="11">The sequence shown here is derived from an EMBL/GenBank/DDBJ whole genome shotgun (WGS) entry which is preliminary data.</text>
</comment>
<sequence length="424" mass="43208">MAVTRPVGRAPAWSWTAGTAIAGILLVLLQVPTTTGTYGLALGAGIPLGLLQGLALPLALRRPLLATAVQFVAAAATALVVDPVDGHAWPLTVPGVLLLVAHVGLLAVSRGWRPAALVWGASLGGVACLMAVQVGEWGSETAGDITVAVYAASSLLVLVAGSVWQQRSRLAGELSAAQRDVAVEQARRALVEERTRIARELHDVVAHTMSVVHMQATTARFRLPDLSSGAAAELQQIAGSAKAAMAEMRQLLGVLRDDGANAPVTPTPTLADLPELVAGTARGGTAARLTVDPALAVREVPEIVQAAAYRVIQEALSNVVRHAPGAPATVDVRLAPDGRAIELSISNPPSASPGPGLDVRDTTRARHGLIGIRERAALLGGWSSAGPVPGGGWQVGAHLPLAAEVPVATDLPDHGVAAGPGAAP</sequence>
<keyword evidence="8" id="KW-0902">Two-component regulatory system</keyword>
<keyword evidence="9" id="KW-0812">Transmembrane</keyword>
<dbReference type="Pfam" id="PF07730">
    <property type="entry name" value="HisKA_3"/>
    <property type="match status" value="1"/>
</dbReference>
<organism evidence="11 12">
    <name type="scientific">Blastococcus xanthinilyticus</name>
    <dbReference type="NCBI Taxonomy" id="1564164"/>
    <lineage>
        <taxon>Bacteria</taxon>
        <taxon>Bacillati</taxon>
        <taxon>Actinomycetota</taxon>
        <taxon>Actinomycetes</taxon>
        <taxon>Geodermatophilales</taxon>
        <taxon>Geodermatophilaceae</taxon>
        <taxon>Blastococcus</taxon>
    </lineage>
</organism>
<evidence type="ECO:0000256" key="2">
    <source>
        <dbReference type="ARBA" id="ARBA00012438"/>
    </source>
</evidence>
<evidence type="ECO:0000256" key="9">
    <source>
        <dbReference type="SAM" id="Phobius"/>
    </source>
</evidence>
<feature type="domain" description="Signal transduction histidine kinase subgroup 3 dimerisation and phosphoacceptor" evidence="10">
    <location>
        <begin position="193"/>
        <end position="258"/>
    </location>
</feature>
<evidence type="ECO:0000256" key="6">
    <source>
        <dbReference type="ARBA" id="ARBA00022777"/>
    </source>
</evidence>
<dbReference type="InterPro" id="IPR011712">
    <property type="entry name" value="Sig_transdc_His_kin_sub3_dim/P"/>
</dbReference>
<keyword evidence="4" id="KW-0808">Transferase</keyword>
<keyword evidence="3" id="KW-0597">Phosphoprotein</keyword>
<feature type="transmembrane region" description="Helical" evidence="9">
    <location>
        <begin position="37"/>
        <end position="56"/>
    </location>
</feature>
<dbReference type="Gene3D" id="3.30.565.10">
    <property type="entry name" value="Histidine kinase-like ATPase, C-terminal domain"/>
    <property type="match status" value="1"/>
</dbReference>
<keyword evidence="6 11" id="KW-0418">Kinase</keyword>
<evidence type="ECO:0000256" key="3">
    <source>
        <dbReference type="ARBA" id="ARBA00022553"/>
    </source>
</evidence>
<evidence type="ECO:0000256" key="7">
    <source>
        <dbReference type="ARBA" id="ARBA00022840"/>
    </source>
</evidence>
<name>A0A5S5CX49_9ACTN</name>
<evidence type="ECO:0000256" key="1">
    <source>
        <dbReference type="ARBA" id="ARBA00000085"/>
    </source>
</evidence>
<keyword evidence="5" id="KW-0547">Nucleotide-binding</keyword>
<feature type="transmembrane region" description="Helical" evidence="9">
    <location>
        <begin position="147"/>
        <end position="164"/>
    </location>
</feature>
<feature type="transmembrane region" description="Helical" evidence="9">
    <location>
        <begin position="87"/>
        <end position="108"/>
    </location>
</feature>
<dbReference type="InterPro" id="IPR050482">
    <property type="entry name" value="Sensor_HK_TwoCompSys"/>
</dbReference>
<dbReference type="EC" id="2.7.13.3" evidence="2"/>
<dbReference type="RefSeq" id="WP_166533229.1">
    <property type="nucleotide sequence ID" value="NZ_VNHW01000006.1"/>
</dbReference>
<evidence type="ECO:0000256" key="5">
    <source>
        <dbReference type="ARBA" id="ARBA00022741"/>
    </source>
</evidence>
<dbReference type="CDD" id="cd16917">
    <property type="entry name" value="HATPase_UhpB-NarQ-NarX-like"/>
    <property type="match status" value="1"/>
</dbReference>
<evidence type="ECO:0000256" key="4">
    <source>
        <dbReference type="ARBA" id="ARBA00022679"/>
    </source>
</evidence>
<protein>
    <recommendedName>
        <fullName evidence="2">histidine kinase</fullName>
        <ecNumber evidence="2">2.7.13.3</ecNumber>
    </recommendedName>
</protein>
<dbReference type="GO" id="GO:0016020">
    <property type="term" value="C:membrane"/>
    <property type="evidence" value="ECO:0007669"/>
    <property type="project" value="InterPro"/>
</dbReference>
<feature type="transmembrane region" description="Helical" evidence="9">
    <location>
        <begin position="12"/>
        <end position="31"/>
    </location>
</feature>
<dbReference type="GO" id="GO:0000155">
    <property type="term" value="F:phosphorelay sensor kinase activity"/>
    <property type="evidence" value="ECO:0007669"/>
    <property type="project" value="InterPro"/>
</dbReference>
<evidence type="ECO:0000313" key="12">
    <source>
        <dbReference type="Proteomes" id="UP000322499"/>
    </source>
</evidence>
<evidence type="ECO:0000259" key="10">
    <source>
        <dbReference type="Pfam" id="PF07730"/>
    </source>
</evidence>
<dbReference type="AlphaFoldDB" id="A0A5S5CX49"/>
<dbReference type="SUPFAM" id="SSF55874">
    <property type="entry name" value="ATPase domain of HSP90 chaperone/DNA topoisomerase II/histidine kinase"/>
    <property type="match status" value="1"/>
</dbReference>
<proteinExistence type="predicted"/>
<reference evidence="11 12" key="1">
    <citation type="submission" date="2019-07" db="EMBL/GenBank/DDBJ databases">
        <title>Genomic Encyclopedia of Archaeal and Bacterial Type Strains, Phase II (KMG-II): from individual species to whole genera.</title>
        <authorList>
            <person name="Goeker M."/>
        </authorList>
    </citation>
    <scope>NUCLEOTIDE SEQUENCE [LARGE SCALE GENOMIC DNA]</scope>
    <source>
        <strain evidence="11 12">DSM 46842</strain>
    </source>
</reference>
<dbReference type="PANTHER" id="PTHR24421:SF10">
    <property type="entry name" value="NITRATE_NITRITE SENSOR PROTEIN NARQ"/>
    <property type="match status" value="1"/>
</dbReference>
<comment type="catalytic activity">
    <reaction evidence="1">
        <text>ATP + protein L-histidine = ADP + protein N-phospho-L-histidine.</text>
        <dbReference type="EC" id="2.7.13.3"/>
    </reaction>
</comment>
<dbReference type="GO" id="GO:0005524">
    <property type="term" value="F:ATP binding"/>
    <property type="evidence" value="ECO:0007669"/>
    <property type="project" value="UniProtKB-KW"/>
</dbReference>
<evidence type="ECO:0000313" key="11">
    <source>
        <dbReference type="EMBL" id="TYP87578.1"/>
    </source>
</evidence>
<evidence type="ECO:0000256" key="8">
    <source>
        <dbReference type="ARBA" id="ARBA00023012"/>
    </source>
</evidence>
<keyword evidence="9" id="KW-0472">Membrane</keyword>
<feature type="transmembrane region" description="Helical" evidence="9">
    <location>
        <begin position="63"/>
        <end position="81"/>
    </location>
</feature>